<protein>
    <recommendedName>
        <fullName evidence="2 5">Cell shape-determining protein MreC</fullName>
    </recommendedName>
    <alternativeName>
        <fullName evidence="4 5">Cell shape protein MreC</fullName>
    </alternativeName>
</protein>
<dbReference type="InterPro" id="IPR007221">
    <property type="entry name" value="MreC"/>
</dbReference>
<dbReference type="PANTHER" id="PTHR34138">
    <property type="entry name" value="CELL SHAPE-DETERMINING PROTEIN MREC"/>
    <property type="match status" value="1"/>
</dbReference>
<dbReference type="InterPro" id="IPR042175">
    <property type="entry name" value="Cell/Rod_MreC_2"/>
</dbReference>
<dbReference type="NCBIfam" id="NF010532">
    <property type="entry name" value="PRK13922.9-3"/>
    <property type="match status" value="1"/>
</dbReference>
<comment type="similarity">
    <text evidence="1 5">Belongs to the MreC family.</text>
</comment>
<proteinExistence type="inferred from homology"/>
<keyword evidence="6" id="KW-0175">Coiled coil</keyword>
<evidence type="ECO:0000256" key="2">
    <source>
        <dbReference type="ARBA" id="ARBA00013855"/>
    </source>
</evidence>
<keyword evidence="7" id="KW-0812">Transmembrane</keyword>
<name>A0AAJ5WSB9_9BACT</name>
<feature type="coiled-coil region" evidence="6">
    <location>
        <begin position="60"/>
        <end position="87"/>
    </location>
</feature>
<evidence type="ECO:0000256" key="6">
    <source>
        <dbReference type="SAM" id="Coils"/>
    </source>
</evidence>
<evidence type="ECO:0000256" key="7">
    <source>
        <dbReference type="SAM" id="Phobius"/>
    </source>
</evidence>
<keyword evidence="3 5" id="KW-0133">Cell shape</keyword>
<dbReference type="PANTHER" id="PTHR34138:SF1">
    <property type="entry name" value="CELL SHAPE-DETERMINING PROTEIN MREC"/>
    <property type="match status" value="1"/>
</dbReference>
<dbReference type="GO" id="GO:0005886">
    <property type="term" value="C:plasma membrane"/>
    <property type="evidence" value="ECO:0007669"/>
    <property type="project" value="TreeGrafter"/>
</dbReference>
<keyword evidence="7" id="KW-0472">Membrane</keyword>
<dbReference type="InterPro" id="IPR042177">
    <property type="entry name" value="Cell/Rod_1"/>
</dbReference>
<evidence type="ECO:0000256" key="3">
    <source>
        <dbReference type="ARBA" id="ARBA00022960"/>
    </source>
</evidence>
<organism evidence="9 10">
    <name type="scientific">Candidatus Pseudobacter hemicellulosilyticus</name>
    <dbReference type="NCBI Taxonomy" id="3121375"/>
    <lineage>
        <taxon>Bacteria</taxon>
        <taxon>Pseudomonadati</taxon>
        <taxon>Bacteroidota</taxon>
        <taxon>Chitinophagia</taxon>
        <taxon>Chitinophagales</taxon>
        <taxon>Chitinophagaceae</taxon>
        <taxon>Pseudobacter</taxon>
    </lineage>
</organism>
<dbReference type="EMBL" id="CP119311">
    <property type="protein sequence ID" value="WEK36429.1"/>
    <property type="molecule type" value="Genomic_DNA"/>
</dbReference>
<reference evidence="9" key="1">
    <citation type="submission" date="2023-03" db="EMBL/GenBank/DDBJ databases">
        <title>Andean soil-derived lignocellulolytic bacterial consortium as a source of novel taxa and putative plastic-active enzymes.</title>
        <authorList>
            <person name="Diaz-Garcia L."/>
            <person name="Chuvochina M."/>
            <person name="Feuerriegel G."/>
            <person name="Bunk B."/>
            <person name="Sproer C."/>
            <person name="Streit W.R."/>
            <person name="Rodriguez L.M."/>
            <person name="Overmann J."/>
            <person name="Jimenez D.J."/>
        </authorList>
    </citation>
    <scope>NUCLEOTIDE SEQUENCE</scope>
    <source>
        <strain evidence="9">MAG 7</strain>
    </source>
</reference>
<comment type="function">
    <text evidence="5">Involved in formation and maintenance of cell shape.</text>
</comment>
<dbReference type="InterPro" id="IPR055342">
    <property type="entry name" value="MreC_beta-barrel_core"/>
</dbReference>
<dbReference type="AlphaFoldDB" id="A0AAJ5WSB9"/>
<dbReference type="Gene3D" id="2.40.10.340">
    <property type="entry name" value="Rod shape-determining protein MreC, domain 1"/>
    <property type="match status" value="1"/>
</dbReference>
<evidence type="ECO:0000313" key="10">
    <source>
        <dbReference type="Proteomes" id="UP001220610"/>
    </source>
</evidence>
<evidence type="ECO:0000256" key="5">
    <source>
        <dbReference type="PIRNR" id="PIRNR038471"/>
    </source>
</evidence>
<gene>
    <name evidence="9" type="primary">mreC</name>
    <name evidence="9" type="ORF">P0Y53_02860</name>
</gene>
<dbReference type="Gene3D" id="2.40.10.350">
    <property type="entry name" value="Rod shape-determining protein MreC, domain 2"/>
    <property type="match status" value="1"/>
</dbReference>
<sequence length="284" mass="32554">MRNIFVFIRRYFNFLFFMVMQIMALYMLFHYNDFHEAAFMGVANEVTGRVSDRFNSVEYYFHLKRTNEELAQENEQLRNQLRQNFETADTTVQIYTDTVQFDTLGKTRKYFYRGAKVVNRYVTLQNNYITIHRGEAQGVRRDMGVVSPSGVMGTVINTSKNFSVVMTLLHRQSRISGRLKKSGETGQISWNGVDPQVLTMSNVPKSVAIAKGDSIVTSQYGSYRFPQGILIGTVIDITNDKASNFYTLRLKPATSFSNVEFATVVENLQAAEQKKLEEATKNNQ</sequence>
<accession>A0AAJ5WSB9</accession>
<evidence type="ECO:0000259" key="8">
    <source>
        <dbReference type="Pfam" id="PF04085"/>
    </source>
</evidence>
<dbReference type="Pfam" id="PF04085">
    <property type="entry name" value="MreC"/>
    <property type="match status" value="1"/>
</dbReference>
<evidence type="ECO:0000256" key="1">
    <source>
        <dbReference type="ARBA" id="ARBA00009369"/>
    </source>
</evidence>
<feature type="domain" description="Rod shape-determining protein MreC beta-barrel core" evidence="8">
    <location>
        <begin position="117"/>
        <end position="265"/>
    </location>
</feature>
<keyword evidence="7" id="KW-1133">Transmembrane helix</keyword>
<dbReference type="PIRSF" id="PIRSF038471">
    <property type="entry name" value="MreC"/>
    <property type="match status" value="1"/>
</dbReference>
<dbReference type="GO" id="GO:0008360">
    <property type="term" value="P:regulation of cell shape"/>
    <property type="evidence" value="ECO:0007669"/>
    <property type="project" value="UniProtKB-KW"/>
</dbReference>
<evidence type="ECO:0000313" key="9">
    <source>
        <dbReference type="EMBL" id="WEK36429.1"/>
    </source>
</evidence>
<feature type="transmembrane region" description="Helical" evidence="7">
    <location>
        <begin position="12"/>
        <end position="31"/>
    </location>
</feature>
<evidence type="ECO:0000256" key="4">
    <source>
        <dbReference type="ARBA" id="ARBA00032089"/>
    </source>
</evidence>
<dbReference type="Proteomes" id="UP001220610">
    <property type="component" value="Chromosome"/>
</dbReference>